<evidence type="ECO:0000256" key="11">
    <source>
        <dbReference type="RuleBase" id="RU369038"/>
    </source>
</evidence>
<dbReference type="SMART" id="SM00389">
    <property type="entry name" value="HOX"/>
    <property type="match status" value="1"/>
</dbReference>
<dbReference type="CDD" id="cd00086">
    <property type="entry name" value="homeodomain"/>
    <property type="match status" value="1"/>
</dbReference>
<evidence type="ECO:0000256" key="7">
    <source>
        <dbReference type="ARBA" id="ARBA00025748"/>
    </source>
</evidence>
<organism evidence="15 16">
    <name type="scientific">Lithospermum erythrorhizon</name>
    <name type="common">Purple gromwell</name>
    <name type="synonym">Lithospermum officinale var. erythrorhizon</name>
    <dbReference type="NCBI Taxonomy" id="34254"/>
    <lineage>
        <taxon>Eukaryota</taxon>
        <taxon>Viridiplantae</taxon>
        <taxon>Streptophyta</taxon>
        <taxon>Embryophyta</taxon>
        <taxon>Tracheophyta</taxon>
        <taxon>Spermatophyta</taxon>
        <taxon>Magnoliopsida</taxon>
        <taxon>eudicotyledons</taxon>
        <taxon>Gunneridae</taxon>
        <taxon>Pentapetalae</taxon>
        <taxon>asterids</taxon>
        <taxon>lamiids</taxon>
        <taxon>Boraginales</taxon>
        <taxon>Boraginaceae</taxon>
        <taxon>Boraginoideae</taxon>
        <taxon>Lithospermeae</taxon>
        <taxon>Lithospermum</taxon>
    </lineage>
</organism>
<gene>
    <name evidence="15" type="ORF">LIER_32857</name>
</gene>
<comment type="caution">
    <text evidence="15">The sequence shown here is derived from an EMBL/GenBank/DDBJ whole genome shotgun (WGS) entry which is preliminary data.</text>
</comment>
<keyword evidence="2 11" id="KW-0805">Transcription regulation</keyword>
<dbReference type="PROSITE" id="PS50071">
    <property type="entry name" value="HOMEOBOX_2"/>
    <property type="match status" value="1"/>
</dbReference>
<comment type="similarity">
    <text evidence="7 11">Belongs to the HD-ZIP homeobox family. Class I subfamily.</text>
</comment>
<evidence type="ECO:0000256" key="10">
    <source>
        <dbReference type="RuleBase" id="RU000682"/>
    </source>
</evidence>
<protein>
    <recommendedName>
        <fullName evidence="11">Homeobox-leucine zipper protein</fullName>
    </recommendedName>
    <alternativeName>
        <fullName evidence="11">HD-ZIP protein</fullName>
    </alternativeName>
    <alternativeName>
        <fullName evidence="11">Homeodomain transcription factor</fullName>
    </alternativeName>
</protein>
<evidence type="ECO:0000256" key="3">
    <source>
        <dbReference type="ARBA" id="ARBA00023125"/>
    </source>
</evidence>
<dbReference type="FunFam" id="1.10.10.60:FF:000293">
    <property type="entry name" value="Homeobox-leucine zipper protein ATHB-7"/>
    <property type="match status" value="1"/>
</dbReference>
<dbReference type="InterPro" id="IPR003106">
    <property type="entry name" value="Leu_zip_homeo"/>
</dbReference>
<reference evidence="15 16" key="1">
    <citation type="submission" date="2024-01" db="EMBL/GenBank/DDBJ databases">
        <title>The complete chloroplast genome sequence of Lithospermum erythrorhizon: insights into the phylogenetic relationship among Boraginaceae species and the maternal lineages of purple gromwells.</title>
        <authorList>
            <person name="Okada T."/>
            <person name="Watanabe K."/>
        </authorList>
    </citation>
    <scope>NUCLEOTIDE SEQUENCE [LARGE SCALE GENOMIC DNA]</scope>
</reference>
<keyword evidence="5 11" id="KW-0804">Transcription</keyword>
<evidence type="ECO:0000259" key="14">
    <source>
        <dbReference type="PROSITE" id="PS50071"/>
    </source>
</evidence>
<comment type="function">
    <text evidence="11">Transcription factor.</text>
</comment>
<dbReference type="PRINTS" id="PR00031">
    <property type="entry name" value="HTHREPRESSR"/>
</dbReference>
<dbReference type="GO" id="GO:0009414">
    <property type="term" value="P:response to water deprivation"/>
    <property type="evidence" value="ECO:0007669"/>
    <property type="project" value="UniProtKB-ARBA"/>
</dbReference>
<dbReference type="InterPro" id="IPR000047">
    <property type="entry name" value="HTH_motif"/>
</dbReference>
<keyword evidence="4 9" id="KW-0371">Homeobox</keyword>
<evidence type="ECO:0000256" key="5">
    <source>
        <dbReference type="ARBA" id="ARBA00023163"/>
    </source>
</evidence>
<comment type="subcellular location">
    <subcellularLocation>
        <location evidence="1 9 10">Nucleus</location>
    </subcellularLocation>
</comment>
<evidence type="ECO:0000256" key="12">
    <source>
        <dbReference type="SAM" id="Coils"/>
    </source>
</evidence>
<dbReference type="Proteomes" id="UP001454036">
    <property type="component" value="Unassembled WGS sequence"/>
</dbReference>
<dbReference type="InterPro" id="IPR001356">
    <property type="entry name" value="HD"/>
</dbReference>
<evidence type="ECO:0000256" key="4">
    <source>
        <dbReference type="ARBA" id="ARBA00023155"/>
    </source>
</evidence>
<dbReference type="EMBL" id="BAABME010012832">
    <property type="protein sequence ID" value="GAA0185569.1"/>
    <property type="molecule type" value="Genomic_DNA"/>
</dbReference>
<keyword evidence="3 9" id="KW-0238">DNA-binding</keyword>
<keyword evidence="12" id="KW-0175">Coiled coil</keyword>
<dbReference type="SUPFAM" id="SSF46689">
    <property type="entry name" value="Homeodomain-like"/>
    <property type="match status" value="1"/>
</dbReference>
<dbReference type="Pfam" id="PF02183">
    <property type="entry name" value="HALZ"/>
    <property type="match status" value="1"/>
</dbReference>
<dbReference type="Pfam" id="PF00046">
    <property type="entry name" value="Homeodomain"/>
    <property type="match status" value="1"/>
</dbReference>
<dbReference type="PANTHER" id="PTHR24326">
    <property type="entry name" value="HOMEOBOX-LEUCINE ZIPPER PROTEIN"/>
    <property type="match status" value="1"/>
</dbReference>
<dbReference type="Gene3D" id="1.10.10.60">
    <property type="entry name" value="Homeodomain-like"/>
    <property type="match status" value="1"/>
</dbReference>
<keyword evidence="6 9" id="KW-0539">Nucleus</keyword>
<evidence type="ECO:0000256" key="6">
    <source>
        <dbReference type="ARBA" id="ARBA00023242"/>
    </source>
</evidence>
<accession>A0AAV3RYR1</accession>
<feature type="compositionally biased region" description="Basic residues" evidence="13">
    <location>
        <begin position="22"/>
        <end position="31"/>
    </location>
</feature>
<evidence type="ECO:0000256" key="8">
    <source>
        <dbReference type="ARBA" id="ARBA00058361"/>
    </source>
</evidence>
<evidence type="ECO:0000256" key="2">
    <source>
        <dbReference type="ARBA" id="ARBA00023015"/>
    </source>
</evidence>
<proteinExistence type="inferred from homology"/>
<evidence type="ECO:0000256" key="1">
    <source>
        <dbReference type="ARBA" id="ARBA00004123"/>
    </source>
</evidence>
<keyword evidence="16" id="KW-1185">Reference proteome</keyword>
<dbReference type="GO" id="GO:0000976">
    <property type="term" value="F:transcription cis-regulatory region binding"/>
    <property type="evidence" value="ECO:0007669"/>
    <property type="project" value="UniProtKB-ARBA"/>
</dbReference>
<feature type="coiled-coil region" evidence="12">
    <location>
        <begin position="89"/>
        <end position="123"/>
    </location>
</feature>
<dbReference type="InterPro" id="IPR045224">
    <property type="entry name" value="HDZip_class_I_plant"/>
</dbReference>
<evidence type="ECO:0000256" key="9">
    <source>
        <dbReference type="PROSITE-ProRule" id="PRU00108"/>
    </source>
</evidence>
<comment type="function">
    <text evidence="8">Probable transcription activator that may act as growth regulators in response to water deficit.</text>
</comment>
<dbReference type="PROSITE" id="PS00027">
    <property type="entry name" value="HOMEOBOX_1"/>
    <property type="match status" value="1"/>
</dbReference>
<dbReference type="AlphaFoldDB" id="A0AAV3RYR1"/>
<dbReference type="GO" id="GO:0009737">
    <property type="term" value="P:response to abscisic acid"/>
    <property type="evidence" value="ECO:0007669"/>
    <property type="project" value="UniProtKB-ARBA"/>
</dbReference>
<feature type="region of interest" description="Disordered" evidence="13">
    <location>
        <begin position="130"/>
        <end position="151"/>
    </location>
</feature>
<dbReference type="GO" id="GO:0005634">
    <property type="term" value="C:nucleus"/>
    <property type="evidence" value="ECO:0007669"/>
    <property type="project" value="UniProtKB-SubCell"/>
</dbReference>
<dbReference type="GO" id="GO:0045893">
    <property type="term" value="P:positive regulation of DNA-templated transcription"/>
    <property type="evidence" value="ECO:0007669"/>
    <property type="project" value="TreeGrafter"/>
</dbReference>
<name>A0AAV3RYR1_LITER</name>
<feature type="region of interest" description="Disordered" evidence="13">
    <location>
        <begin position="1"/>
        <end position="33"/>
    </location>
</feature>
<evidence type="ECO:0000313" key="15">
    <source>
        <dbReference type="EMBL" id="GAA0185569.1"/>
    </source>
</evidence>
<sequence length="221" mass="25662">MREGEQPSKETSNNEKSISANKNKKNKNKKRFANEQIKSLESIFKLETRLDPRKKVQVANDLGLHPRQVAIWFQNRRARWKSKHLETEYTELKSKFDCLRLQFQSLKQEKEGLLKELELLRNLVRNHNGDETSSKYIGDDGNNNSPADAHATYSSDHLEITLASNIKAAEFNNNYEEKDEVESFKFGDYVDKSLDSSEEWGNMDLGGLFNHSNGTSKWWDF</sequence>
<dbReference type="InterPro" id="IPR017970">
    <property type="entry name" value="Homeobox_CS"/>
</dbReference>
<dbReference type="PANTHER" id="PTHR24326:SF122">
    <property type="entry name" value="HOMEOBOX-LEUCINE ZIPPER PROTEIN HOX6"/>
    <property type="match status" value="1"/>
</dbReference>
<dbReference type="InterPro" id="IPR009057">
    <property type="entry name" value="Homeodomain-like_sf"/>
</dbReference>
<feature type="DNA-binding region" description="Homeobox" evidence="9">
    <location>
        <begin position="25"/>
        <end position="84"/>
    </location>
</feature>
<feature type="domain" description="Homeobox" evidence="14">
    <location>
        <begin position="23"/>
        <end position="83"/>
    </location>
</feature>
<evidence type="ECO:0000256" key="13">
    <source>
        <dbReference type="SAM" id="MobiDB-lite"/>
    </source>
</evidence>
<evidence type="ECO:0000313" key="16">
    <source>
        <dbReference type="Proteomes" id="UP001454036"/>
    </source>
</evidence>
<dbReference type="GO" id="GO:0000981">
    <property type="term" value="F:DNA-binding transcription factor activity, RNA polymerase II-specific"/>
    <property type="evidence" value="ECO:0007669"/>
    <property type="project" value="UniProtKB-UniRule"/>
</dbReference>